<accession>A0A137NTH8</accession>
<dbReference type="InterPro" id="IPR032675">
    <property type="entry name" value="LRR_dom_sf"/>
</dbReference>
<dbReference type="SUPFAM" id="SSF52047">
    <property type="entry name" value="RNI-like"/>
    <property type="match status" value="1"/>
</dbReference>
<keyword evidence="2" id="KW-1185">Reference proteome</keyword>
<gene>
    <name evidence="1" type="ORF">CONCODRAFT_20433</name>
</gene>
<evidence type="ECO:0000313" key="1">
    <source>
        <dbReference type="EMBL" id="KXN66077.1"/>
    </source>
</evidence>
<sequence length="451" mass="51832">MDNNKNNSWLNIILRPFYNNVQIFKKDNDKKINWLDIILNAEFQNAVQFKTLVEVSMVSKLAREKLKPVVFKRIGIFVKDTKFDSNVLSIDIEQHFNISQFYSEYFKMDTNKIAKSIEFDYHSLKEIHSGIVQGSFNDYGVALKDIKKHSNNFYLGKARNVGYYLYPLINGFDNLTSLTINDCNIPFTAFSDIGKALSNLNKLGLYSVNLVKLYSDIITSGDISFPANLTSLMIFHIQIATTDLLLDPIEYLLNTKTDNYTYEHFVLPKLTFPILKRLNYAPSKILPNTNSNLGLEEFLNANPKLESLNIMKYNLKMNSSLNSLKFLEVDDNICFNSITNISSLDNINNLTFNIHSFDNTANFSKLCRLCPNLVELSLFKSGFLDYPQALIDKFLTPALPNLFKLKTLHIGGFVNDRFRKTLDFTNFTQIEELVLSMFSSMPNYYLIDVKA</sequence>
<name>A0A137NTH8_CONC2</name>
<dbReference type="EMBL" id="KQ964770">
    <property type="protein sequence ID" value="KXN66077.1"/>
    <property type="molecule type" value="Genomic_DNA"/>
</dbReference>
<organism evidence="1 2">
    <name type="scientific">Conidiobolus coronatus (strain ATCC 28846 / CBS 209.66 / NRRL 28638)</name>
    <name type="common">Delacroixia coronata</name>
    <dbReference type="NCBI Taxonomy" id="796925"/>
    <lineage>
        <taxon>Eukaryota</taxon>
        <taxon>Fungi</taxon>
        <taxon>Fungi incertae sedis</taxon>
        <taxon>Zoopagomycota</taxon>
        <taxon>Entomophthoromycotina</taxon>
        <taxon>Entomophthoromycetes</taxon>
        <taxon>Entomophthorales</taxon>
        <taxon>Ancylistaceae</taxon>
        <taxon>Conidiobolus</taxon>
    </lineage>
</organism>
<proteinExistence type="predicted"/>
<dbReference type="AlphaFoldDB" id="A0A137NTH8"/>
<dbReference type="Gene3D" id="3.80.10.10">
    <property type="entry name" value="Ribonuclease Inhibitor"/>
    <property type="match status" value="1"/>
</dbReference>
<evidence type="ECO:0000313" key="2">
    <source>
        <dbReference type="Proteomes" id="UP000070444"/>
    </source>
</evidence>
<protein>
    <recommendedName>
        <fullName evidence="3">RNI-like protein</fullName>
    </recommendedName>
</protein>
<reference evidence="1 2" key="1">
    <citation type="journal article" date="2015" name="Genome Biol. Evol.">
        <title>Phylogenomic analyses indicate that early fungi evolved digesting cell walls of algal ancestors of land plants.</title>
        <authorList>
            <person name="Chang Y."/>
            <person name="Wang S."/>
            <person name="Sekimoto S."/>
            <person name="Aerts A.L."/>
            <person name="Choi C."/>
            <person name="Clum A."/>
            <person name="LaButti K.M."/>
            <person name="Lindquist E.A."/>
            <person name="Yee Ngan C."/>
            <person name="Ohm R.A."/>
            <person name="Salamov A.A."/>
            <person name="Grigoriev I.V."/>
            <person name="Spatafora J.W."/>
            <person name="Berbee M.L."/>
        </authorList>
    </citation>
    <scope>NUCLEOTIDE SEQUENCE [LARGE SCALE GENOMIC DNA]</scope>
    <source>
        <strain evidence="1 2">NRRL 28638</strain>
    </source>
</reference>
<dbReference type="Proteomes" id="UP000070444">
    <property type="component" value="Unassembled WGS sequence"/>
</dbReference>
<evidence type="ECO:0008006" key="3">
    <source>
        <dbReference type="Google" id="ProtNLM"/>
    </source>
</evidence>